<dbReference type="InterPro" id="IPR045573">
    <property type="entry name" value="Fut8_N_cat"/>
</dbReference>
<proteinExistence type="predicted"/>
<organism evidence="2">
    <name type="scientific">Guillardia theta</name>
    <name type="common">Cryptophyte</name>
    <name type="synonym">Cryptomonas phi</name>
    <dbReference type="NCBI Taxonomy" id="55529"/>
    <lineage>
        <taxon>Eukaryota</taxon>
        <taxon>Cryptophyceae</taxon>
        <taxon>Pyrenomonadales</taxon>
        <taxon>Geminigeraceae</taxon>
        <taxon>Guillardia</taxon>
    </lineage>
</organism>
<gene>
    <name evidence="2" type="ORF">GTHE00462_LOCUS9912</name>
</gene>
<dbReference type="InterPro" id="IPR002049">
    <property type="entry name" value="LE_dom"/>
</dbReference>
<protein>
    <recommendedName>
        <fullName evidence="1">EGF-like domain-containing protein</fullName>
    </recommendedName>
</protein>
<dbReference type="Pfam" id="PF19745">
    <property type="entry name" value="FUT8_N_cat"/>
    <property type="match status" value="1"/>
</dbReference>
<dbReference type="SUPFAM" id="SSF49785">
    <property type="entry name" value="Galactose-binding domain-like"/>
    <property type="match status" value="1"/>
</dbReference>
<dbReference type="GO" id="GO:0006487">
    <property type="term" value="P:protein N-linked glycosylation"/>
    <property type="evidence" value="ECO:0007669"/>
    <property type="project" value="TreeGrafter"/>
</dbReference>
<accession>A0A7S4NGE0</accession>
<dbReference type="Gene3D" id="2.60.120.260">
    <property type="entry name" value="Galactose-binding domain-like"/>
    <property type="match status" value="1"/>
</dbReference>
<dbReference type="AlphaFoldDB" id="A0A7S4NGE0"/>
<feature type="domain" description="EGF-like" evidence="1">
    <location>
        <begin position="367"/>
        <end position="378"/>
    </location>
</feature>
<dbReference type="PROSITE" id="PS00022">
    <property type="entry name" value="EGF_1"/>
    <property type="match status" value="1"/>
</dbReference>
<dbReference type="CDD" id="cd00055">
    <property type="entry name" value="EGF_Lam"/>
    <property type="match status" value="1"/>
</dbReference>
<evidence type="ECO:0000259" key="1">
    <source>
        <dbReference type="PROSITE" id="PS00022"/>
    </source>
</evidence>
<dbReference type="GO" id="GO:0046921">
    <property type="term" value="F:alpha-(1-&gt;6)-fucosyltransferase activity"/>
    <property type="evidence" value="ECO:0007669"/>
    <property type="project" value="TreeGrafter"/>
</dbReference>
<evidence type="ECO:0000313" key="2">
    <source>
        <dbReference type="EMBL" id="CAE2285222.1"/>
    </source>
</evidence>
<sequence>MSRSHVLSVLDGFNIHGINLLILCIILSRAAAATSAEGKHFALFFHPPPGFCFPNSQQVYLATSISDGLFLRDDVREHGLRMRLVINDQEVADVTWRPNAGMESDEGISHHFHVPGLEDGEYEATFLLISLGTGKQVGQEATTLFVVEEATNCTETYGQYQSLHAVPSQQDSGKVLLNVARNKSSWMSCEAPGREAKHANDGSMMVSQVIDWRAETCNGKRTEHGVWWEVDLGESTEIELIDILEGQRPAARGSYPPILAAVQPLLPLRVSILSSDWSEVKTQTLDAQTLKEELSASGGRGIFSWLGVSATGRYVRLEALEAEGMVEERILSLLEVAVFSSVRWNCSRHCPPQFGSCPPTDPVLGQCVCKPNRIGIDCSTHLLTDHLFLPPYRHPQDSEDQVNFSWLQASAWDHQEFEEALREVAASQGSGSCTAPAALVMGYHPGGLTASLSLIASMLSLSFALNKKMLLWRKAEWFYADPGECPDKQMSCYFDSWSDCSHQDIDNFLEGTFHLKVEESDNTRSVQPFAWVPPKYQSKGIFWWRTVLNSFLFRIRPELAQELDIDGMMKRLGLLDGPFIGVHVRLGDSCVKWKELFNGDCLSLDEHISHTKFLSDRYHVQKVFVASDDPHALDHFKQKLPSLHVVAVDKYRSLLEEMEKTKNEWTENRLRKGELPRSLLLRSTLTDLILLAKAAFFVGHMASNLSRLAYSLAVAMSSGRLIPFLSVDGPWCYHWQLCCDVDADGLSHMCS</sequence>
<dbReference type="EMBL" id="HBKN01012731">
    <property type="protein sequence ID" value="CAE2285222.1"/>
    <property type="molecule type" value="Transcribed_RNA"/>
</dbReference>
<name>A0A7S4NGE0_GUITH</name>
<dbReference type="PANTHER" id="PTHR13132:SF29">
    <property type="entry name" value="ALPHA-(1,6)-FUCOSYLTRANSFERASE"/>
    <property type="match status" value="1"/>
</dbReference>
<dbReference type="InterPro" id="IPR000742">
    <property type="entry name" value="EGF"/>
</dbReference>
<dbReference type="Gene3D" id="3.40.50.11350">
    <property type="match status" value="1"/>
</dbReference>
<reference evidence="2" key="1">
    <citation type="submission" date="2021-01" db="EMBL/GenBank/DDBJ databases">
        <authorList>
            <person name="Corre E."/>
            <person name="Pelletier E."/>
            <person name="Niang G."/>
            <person name="Scheremetjew M."/>
            <person name="Finn R."/>
            <person name="Kale V."/>
            <person name="Holt S."/>
            <person name="Cochrane G."/>
            <person name="Meng A."/>
            <person name="Brown T."/>
            <person name="Cohen L."/>
        </authorList>
    </citation>
    <scope>NUCLEOTIDE SEQUENCE</scope>
    <source>
        <strain evidence="2">CCMP 2712</strain>
    </source>
</reference>
<dbReference type="PANTHER" id="PTHR13132">
    <property type="entry name" value="ALPHA- 1,6 -FUCOSYLTRANSFERASE"/>
    <property type="match status" value="1"/>
</dbReference>
<dbReference type="InterPro" id="IPR008979">
    <property type="entry name" value="Galactose-bd-like_sf"/>
</dbReference>